<comment type="caution">
    <text evidence="2">The sequence shown here is derived from an EMBL/GenBank/DDBJ whole genome shotgun (WGS) entry which is preliminary data.</text>
</comment>
<dbReference type="PIRSF" id="PIRSF009320">
    <property type="entry name" value="Nuc_binding_HP_1000"/>
    <property type="match status" value="1"/>
</dbReference>
<gene>
    <name evidence="2" type="ORF">NO263_03955</name>
</gene>
<dbReference type="InterPro" id="IPR050678">
    <property type="entry name" value="DNA_Partitioning_ATPase"/>
</dbReference>
<feature type="domain" description="CobQ/CobB/MinD/ParA nucleotide binding" evidence="1">
    <location>
        <begin position="6"/>
        <end position="154"/>
    </location>
</feature>
<dbReference type="Proteomes" id="UP001526337">
    <property type="component" value="Unassembled WGS sequence"/>
</dbReference>
<evidence type="ECO:0000313" key="2">
    <source>
        <dbReference type="EMBL" id="MCW4589731.1"/>
    </source>
</evidence>
<evidence type="ECO:0000313" key="3">
    <source>
        <dbReference type="Proteomes" id="UP001526337"/>
    </source>
</evidence>
<sequence length="223" mass="24003">MTARIIVVGNEKGGSGKTTIATNLAVLSALNGIDTLLVDADPGQKSSALWASHRLEGHPDYPRISCVERSDGRTIGPVIEDLATRYQTLIVDTGAVDSPALRACAMVADTLVVPVQPDALDVWALPTIANIYDRAQQLNPKLQARIVVNRILHQSVERAPAELREWMLQETPTLATHPFTTLVARAAYGRATGEGVGVCELKGRELDAKAANEMRAVYEAISQ</sequence>
<dbReference type="InterPro" id="IPR027417">
    <property type="entry name" value="P-loop_NTPase"/>
</dbReference>
<name>A0ABT3K3G5_9PROT</name>
<protein>
    <submittedName>
        <fullName evidence="2">AAA family ATPase</fullName>
    </submittedName>
</protein>
<dbReference type="CDD" id="cd02042">
    <property type="entry name" value="ParAB_family"/>
    <property type="match status" value="1"/>
</dbReference>
<reference evidence="2 3" key="1">
    <citation type="submission" date="2022-07" db="EMBL/GenBank/DDBJ databases">
        <title>Genome stability of Gluconacetobacter entanii AV429.</title>
        <authorList>
            <person name="Trcek J."/>
            <person name="Cepec E."/>
        </authorList>
    </citation>
    <scope>NUCLEOTIDE SEQUENCE [LARGE SCALE GENOMIC DNA]</scope>
    <source>
        <strain evidence="2 3">AV429_2022</strain>
    </source>
</reference>
<dbReference type="RefSeq" id="WP_171790768.1">
    <property type="nucleotide sequence ID" value="NZ_JABJWD010000054.1"/>
</dbReference>
<dbReference type="EMBL" id="JANGSQ010000087">
    <property type="protein sequence ID" value="MCW4589731.1"/>
    <property type="molecule type" value="Genomic_DNA"/>
</dbReference>
<dbReference type="Pfam" id="PF01656">
    <property type="entry name" value="CbiA"/>
    <property type="match status" value="1"/>
</dbReference>
<dbReference type="SUPFAM" id="SSF52540">
    <property type="entry name" value="P-loop containing nucleoside triphosphate hydrolases"/>
    <property type="match status" value="1"/>
</dbReference>
<proteinExistence type="predicted"/>
<organism evidence="2 3">
    <name type="scientific">Gluconacetobacter entanii</name>
    <dbReference type="NCBI Taxonomy" id="108528"/>
    <lineage>
        <taxon>Bacteria</taxon>
        <taxon>Pseudomonadati</taxon>
        <taxon>Pseudomonadota</taxon>
        <taxon>Alphaproteobacteria</taxon>
        <taxon>Acetobacterales</taxon>
        <taxon>Acetobacteraceae</taxon>
        <taxon>Gluconacetobacter</taxon>
    </lineage>
</organism>
<dbReference type="Gene3D" id="3.40.50.300">
    <property type="entry name" value="P-loop containing nucleotide triphosphate hydrolases"/>
    <property type="match status" value="1"/>
</dbReference>
<keyword evidence="3" id="KW-1185">Reference proteome</keyword>
<dbReference type="InterPro" id="IPR002586">
    <property type="entry name" value="CobQ/CobB/MinD/ParA_Nub-bd_dom"/>
</dbReference>
<dbReference type="PANTHER" id="PTHR13696:SF96">
    <property type="entry name" value="COBQ_COBB_MIND_PARA NUCLEOTIDE BINDING DOMAIN-CONTAINING PROTEIN"/>
    <property type="match status" value="1"/>
</dbReference>
<evidence type="ECO:0000259" key="1">
    <source>
        <dbReference type="Pfam" id="PF01656"/>
    </source>
</evidence>
<dbReference type="PANTHER" id="PTHR13696">
    <property type="entry name" value="P-LOOP CONTAINING NUCLEOSIDE TRIPHOSPHATE HYDROLASE"/>
    <property type="match status" value="1"/>
</dbReference>
<accession>A0ABT3K3G5</accession>